<keyword evidence="2" id="KW-1185">Reference proteome</keyword>
<organism evidence="1 2">
    <name type="scientific">Herbiconiux daphne</name>
    <dbReference type="NCBI Taxonomy" id="2970914"/>
    <lineage>
        <taxon>Bacteria</taxon>
        <taxon>Bacillati</taxon>
        <taxon>Actinomycetota</taxon>
        <taxon>Actinomycetes</taxon>
        <taxon>Micrococcales</taxon>
        <taxon>Microbacteriaceae</taxon>
        <taxon>Herbiconiux</taxon>
    </lineage>
</organism>
<name>A0ABT2HBJ7_9MICO</name>
<feature type="non-terminal residue" evidence="1">
    <location>
        <position position="159"/>
    </location>
</feature>
<dbReference type="EMBL" id="JANLCJ010000521">
    <property type="protein sequence ID" value="MCS5737231.1"/>
    <property type="molecule type" value="Genomic_DNA"/>
</dbReference>
<dbReference type="InterPro" id="IPR056209">
    <property type="entry name" value="SU10_adaptor"/>
</dbReference>
<proteinExistence type="predicted"/>
<evidence type="ECO:0000313" key="2">
    <source>
        <dbReference type="Proteomes" id="UP001165586"/>
    </source>
</evidence>
<dbReference type="Proteomes" id="UP001165586">
    <property type="component" value="Unassembled WGS sequence"/>
</dbReference>
<dbReference type="Pfam" id="PF24175">
    <property type="entry name" value="SU10_adaptor"/>
    <property type="match status" value="1"/>
</dbReference>
<evidence type="ECO:0000313" key="1">
    <source>
        <dbReference type="EMBL" id="MCS5737231.1"/>
    </source>
</evidence>
<reference evidence="1" key="1">
    <citation type="submission" date="2022-08" db="EMBL/GenBank/DDBJ databases">
        <authorList>
            <person name="Deng Y."/>
            <person name="Han X.-F."/>
            <person name="Zhang Y.-Q."/>
        </authorList>
    </citation>
    <scope>NUCLEOTIDE SEQUENCE</scope>
    <source>
        <strain evidence="1">CPCC 203386</strain>
    </source>
</reference>
<protein>
    <submittedName>
        <fullName evidence="1">Uncharacterized protein</fullName>
    </submittedName>
</protein>
<accession>A0ABT2HBJ7</accession>
<comment type="caution">
    <text evidence="1">The sequence shown here is derived from an EMBL/GenBank/DDBJ whole genome shotgun (WGS) entry which is preliminary data.</text>
</comment>
<sequence length="159" mass="18520">MQNINTYLDLKNSVAAWLNRKDQATLDNIPNFINFAEKQFTRLVKLPYYEVTVNFQIDPQYPFIVLPQDFLSAKHIMVNNEPYNRTDVETFYRLQGTRQFSGTVITTDDVVGMDNFKAFTRIGEQIHFYPTPQAGDIVTMIYSQDIPEMQFVADQPYSL</sequence>
<dbReference type="RefSeq" id="WP_259543576.1">
    <property type="nucleotide sequence ID" value="NZ_JANLCJ010000521.1"/>
</dbReference>
<gene>
    <name evidence="1" type="ORF">N1032_26230</name>
</gene>